<dbReference type="InterPro" id="IPR029039">
    <property type="entry name" value="Flavoprotein-like_sf"/>
</dbReference>
<feature type="domain" description="4Fe-4S ferredoxin-type" evidence="6">
    <location>
        <begin position="188"/>
        <end position="220"/>
    </location>
</feature>
<keyword evidence="4" id="KW-1133">Transmembrane helix</keyword>
<name>A0ABN6E947_9FIRM</name>
<organism evidence="7 8">
    <name type="scientific">Caldicellulosiruptor diazotrophicus</name>
    <dbReference type="NCBI Taxonomy" id="2806205"/>
    <lineage>
        <taxon>Bacteria</taxon>
        <taxon>Bacillati</taxon>
        <taxon>Bacillota</taxon>
        <taxon>Bacillota incertae sedis</taxon>
        <taxon>Caldicellulosiruptorales</taxon>
        <taxon>Caldicellulosiruptoraceae</taxon>
        <taxon>Caldicellulosiruptor</taxon>
    </lineage>
</organism>
<dbReference type="PROSITE" id="PS51379">
    <property type="entry name" value="4FE4S_FER_2"/>
    <property type="match status" value="1"/>
</dbReference>
<evidence type="ECO:0000256" key="4">
    <source>
        <dbReference type="SAM" id="Phobius"/>
    </source>
</evidence>
<proteinExistence type="predicted"/>
<dbReference type="PROSITE" id="PS50902">
    <property type="entry name" value="FLAVODOXIN_LIKE"/>
    <property type="match status" value="1"/>
</dbReference>
<dbReference type="PROSITE" id="PS00201">
    <property type="entry name" value="FLAVODOXIN"/>
    <property type="match status" value="1"/>
</dbReference>
<keyword evidence="8" id="KW-1185">Reference proteome</keyword>
<protein>
    <recommendedName>
        <fullName evidence="9">4Fe-4S ferredoxin iron-sulfur binding domain protein</fullName>
    </recommendedName>
</protein>
<evidence type="ECO:0000256" key="2">
    <source>
        <dbReference type="ARBA" id="ARBA00023004"/>
    </source>
</evidence>
<dbReference type="SUPFAM" id="SSF52218">
    <property type="entry name" value="Flavoproteins"/>
    <property type="match status" value="1"/>
</dbReference>
<dbReference type="EMBL" id="AP024480">
    <property type="protein sequence ID" value="BCS82028.1"/>
    <property type="molecule type" value="Genomic_DNA"/>
</dbReference>
<evidence type="ECO:0000259" key="6">
    <source>
        <dbReference type="PROSITE" id="PS51379"/>
    </source>
</evidence>
<keyword evidence="2" id="KW-0408">Iron</keyword>
<evidence type="ECO:0008006" key="9">
    <source>
        <dbReference type="Google" id="ProtNLM"/>
    </source>
</evidence>
<feature type="domain" description="Flavodoxin-like" evidence="5">
    <location>
        <begin position="4"/>
        <end position="159"/>
    </location>
</feature>
<dbReference type="InterPro" id="IPR001226">
    <property type="entry name" value="Flavodoxin_CS"/>
</dbReference>
<evidence type="ECO:0000259" key="5">
    <source>
        <dbReference type="PROSITE" id="PS50902"/>
    </source>
</evidence>
<dbReference type="InterPro" id="IPR047964">
    <property type="entry name" value="EFR1-like"/>
</dbReference>
<evidence type="ECO:0000256" key="1">
    <source>
        <dbReference type="ARBA" id="ARBA00022723"/>
    </source>
</evidence>
<dbReference type="Proteomes" id="UP000663623">
    <property type="component" value="Chromosome"/>
</dbReference>
<keyword evidence="3" id="KW-0411">Iron-sulfur</keyword>
<dbReference type="SUPFAM" id="SSF54862">
    <property type="entry name" value="4Fe-4S ferredoxins"/>
    <property type="match status" value="1"/>
</dbReference>
<evidence type="ECO:0000313" key="7">
    <source>
        <dbReference type="EMBL" id="BCS82028.1"/>
    </source>
</evidence>
<dbReference type="Gene3D" id="3.40.50.360">
    <property type="match status" value="1"/>
</dbReference>
<sequence length="289" mass="33598">MRKIAIFYFSGTGNTEFIAKLIRNNMINLSINLSIDLYRVEDILNNDIEVDIYNYDIIGIGAPSYGFNPPKIIIDFCKNLIKVNHVKVFLFLTCAAPCYLNNVAFFGIKRILKRKGYEVIYEKVICMPANILLKYDDSIIKRLYDSAVERVKIMTKDILGNTVKVRNDHFIPYLFRWLLILLVRLAIKTVPLDFIVGKACNECMKCIRICPRKNIYFKRKIKHGLKCEACYRCVYGCPQRAIKGRLYNIAIHKEGYDIEGIFEKCKDIDTKKPLKGIYKTFESYFNSLS</sequence>
<feature type="transmembrane region" description="Helical" evidence="4">
    <location>
        <begin position="88"/>
        <end position="108"/>
    </location>
</feature>
<dbReference type="InterPro" id="IPR017900">
    <property type="entry name" value="4Fe4S_Fe_S_CS"/>
</dbReference>
<keyword evidence="1" id="KW-0479">Metal-binding</keyword>
<dbReference type="RefSeq" id="WP_207179241.1">
    <property type="nucleotide sequence ID" value="NZ_AP024480.1"/>
</dbReference>
<keyword evidence="4" id="KW-0812">Transmembrane</keyword>
<evidence type="ECO:0000256" key="3">
    <source>
        <dbReference type="ARBA" id="ARBA00023014"/>
    </source>
</evidence>
<accession>A0ABN6E947</accession>
<dbReference type="PROSITE" id="PS00198">
    <property type="entry name" value="4FE4S_FER_1"/>
    <property type="match status" value="2"/>
</dbReference>
<reference evidence="7 8" key="1">
    <citation type="submission" date="2021-02" db="EMBL/GenBank/DDBJ databases">
        <title>Nitrogen-fixing ability and nitrogen fixation related genes of thermophilic fermentative bacteria in the genus Caldicellulosiruptor.</title>
        <authorList>
            <person name="Chen Y."/>
            <person name="Nishihara A."/>
            <person name="Haruta S."/>
        </authorList>
    </citation>
    <scope>NUCLEOTIDE SEQUENCE [LARGE SCALE GENOMIC DNA]</scope>
    <source>
        <strain evidence="7 8">YA01</strain>
    </source>
</reference>
<keyword evidence="4" id="KW-0472">Membrane</keyword>
<dbReference type="Gene3D" id="3.30.70.20">
    <property type="match status" value="1"/>
</dbReference>
<gene>
    <name evidence="7" type="ORF">CaldiYA01_19880</name>
</gene>
<dbReference type="NCBIfam" id="NF038196">
    <property type="entry name" value="ferrodoxin_EFR1"/>
    <property type="match status" value="1"/>
</dbReference>
<dbReference type="InterPro" id="IPR008254">
    <property type="entry name" value="Flavodoxin/NO_synth"/>
</dbReference>
<evidence type="ECO:0000313" key="8">
    <source>
        <dbReference type="Proteomes" id="UP000663623"/>
    </source>
</evidence>
<dbReference type="InterPro" id="IPR017896">
    <property type="entry name" value="4Fe4S_Fe-S-bd"/>
</dbReference>